<dbReference type="PIRSF" id="PIRSF005962">
    <property type="entry name" value="Pept_M20D_amidohydro"/>
    <property type="match status" value="1"/>
</dbReference>
<dbReference type="GO" id="GO:0019877">
    <property type="term" value="P:diaminopimelate biosynthetic process"/>
    <property type="evidence" value="ECO:0007669"/>
    <property type="project" value="UniProtKB-ARBA"/>
</dbReference>
<keyword evidence="2" id="KW-0464">Manganese</keyword>
<name>A0A6I3S4W3_9BURK</name>
<dbReference type="PANTHER" id="PTHR11014:SF63">
    <property type="entry name" value="METALLOPEPTIDASE, PUTATIVE (AFU_ORTHOLOGUE AFUA_6G09600)-RELATED"/>
    <property type="match status" value="1"/>
</dbReference>
<dbReference type="SUPFAM" id="SSF55031">
    <property type="entry name" value="Bacterial exopeptidase dimerisation domain"/>
    <property type="match status" value="1"/>
</dbReference>
<dbReference type="Gene3D" id="3.40.630.10">
    <property type="entry name" value="Zn peptidases"/>
    <property type="match status" value="1"/>
</dbReference>
<evidence type="ECO:0000256" key="2">
    <source>
        <dbReference type="PIRSR" id="PIRSR005962-1"/>
    </source>
</evidence>
<dbReference type="Pfam" id="PF01546">
    <property type="entry name" value="Peptidase_M20"/>
    <property type="match status" value="1"/>
</dbReference>
<comment type="caution">
    <text evidence="3">The sequence shown here is derived from an EMBL/GenBank/DDBJ whole genome shotgun (WGS) entry which is preliminary data.</text>
</comment>
<feature type="binding site" evidence="2">
    <location>
        <position position="113"/>
    </location>
    <ligand>
        <name>Mn(2+)</name>
        <dbReference type="ChEBI" id="CHEBI:29035"/>
        <label>2</label>
    </ligand>
</feature>
<protein>
    <submittedName>
        <fullName evidence="3">Amidohydrolase</fullName>
    </submittedName>
</protein>
<evidence type="ECO:0000313" key="4">
    <source>
        <dbReference type="Proteomes" id="UP000462362"/>
    </source>
</evidence>
<dbReference type="EMBL" id="WNCL01000026">
    <property type="protein sequence ID" value="MTU43717.1"/>
    <property type="molecule type" value="Genomic_DNA"/>
</dbReference>
<dbReference type="PANTHER" id="PTHR11014">
    <property type="entry name" value="PEPTIDASE M20 FAMILY MEMBER"/>
    <property type="match status" value="1"/>
</dbReference>
<sequence>MIEAVSKDKCLPEILALFPDLVAHRHDIHQHPDCGFETQRTIGKIKEFLEKHNVSPKDMDDASCPGSLFVEIKGNLPGKTIGFRADIDALKMKDKSEKEWSSKIEGHAHACGHDGHQTWLMGAAAYMAEHRDFPGTLVCLFQGAEETGKGAESVVKSGFLDKYNIQEMYAAHDEPFLKKGEVGFKVGHLQAASDSFAVKFIGAGTHGGRPHQGMDPIPALSEMYLAMQTIVSRKVDPLESAVVSVCFMNAGTLGTYNVLPGEAVMGGTVRTFLPEVRDLVENTIKRMAEGIALAHNLKAEVTYERLISSVNNDERLTKEGVRIAQDLLGEDKIYPDFKPFMSSEDFSVYQERVPGTICRIGISDENHTVPLHNPKFDFNDEVLALASTLFVKIAQERLNALSKE</sequence>
<feature type="binding site" evidence="2">
    <location>
        <position position="111"/>
    </location>
    <ligand>
        <name>Mn(2+)</name>
        <dbReference type="ChEBI" id="CHEBI:29035"/>
        <label>2</label>
    </ligand>
</feature>
<comment type="cofactor">
    <cofactor evidence="2">
        <name>Mn(2+)</name>
        <dbReference type="ChEBI" id="CHEBI:29035"/>
    </cofactor>
    <text evidence="2">The Mn(2+) ion enhances activity.</text>
</comment>
<proteinExistence type="predicted"/>
<dbReference type="Gene3D" id="3.30.70.360">
    <property type="match status" value="1"/>
</dbReference>
<organism evidence="3 4">
    <name type="scientific">Parasutterella excrementihominis</name>
    <dbReference type="NCBI Taxonomy" id="487175"/>
    <lineage>
        <taxon>Bacteria</taxon>
        <taxon>Pseudomonadati</taxon>
        <taxon>Pseudomonadota</taxon>
        <taxon>Betaproteobacteria</taxon>
        <taxon>Burkholderiales</taxon>
        <taxon>Sutterellaceae</taxon>
        <taxon>Parasutterella</taxon>
    </lineage>
</organism>
<gene>
    <name evidence="3" type="ORF">GMD42_08810</name>
</gene>
<keyword evidence="2" id="KW-0479">Metal-binding</keyword>
<dbReference type="SUPFAM" id="SSF53187">
    <property type="entry name" value="Zn-dependent exopeptidases"/>
    <property type="match status" value="1"/>
</dbReference>
<dbReference type="RefSeq" id="WP_155166106.1">
    <property type="nucleotide sequence ID" value="NZ_CAMLVM010000016.1"/>
</dbReference>
<accession>A0A6I3S4W3</accession>
<feature type="binding site" evidence="2">
    <location>
        <position position="172"/>
    </location>
    <ligand>
        <name>Mn(2+)</name>
        <dbReference type="ChEBI" id="CHEBI:29035"/>
        <label>2</label>
    </ligand>
</feature>
<feature type="binding site" evidence="2">
    <location>
        <position position="372"/>
    </location>
    <ligand>
        <name>Mn(2+)</name>
        <dbReference type="ChEBI" id="CHEBI:29035"/>
        <label>2</label>
    </ligand>
</feature>
<dbReference type="FunFam" id="3.30.70.360:FF:000001">
    <property type="entry name" value="N-acetyldiaminopimelate deacetylase"/>
    <property type="match status" value="1"/>
</dbReference>
<dbReference type="Proteomes" id="UP000462362">
    <property type="component" value="Unassembled WGS sequence"/>
</dbReference>
<evidence type="ECO:0000256" key="1">
    <source>
        <dbReference type="ARBA" id="ARBA00022801"/>
    </source>
</evidence>
<dbReference type="InterPro" id="IPR002933">
    <property type="entry name" value="Peptidase_M20"/>
</dbReference>
<keyword evidence="1 3" id="KW-0378">Hydrolase</keyword>
<dbReference type="GO" id="GO:0046872">
    <property type="term" value="F:metal ion binding"/>
    <property type="evidence" value="ECO:0007669"/>
    <property type="project" value="UniProtKB-KW"/>
</dbReference>
<feature type="binding site" evidence="2">
    <location>
        <position position="146"/>
    </location>
    <ligand>
        <name>Mn(2+)</name>
        <dbReference type="ChEBI" id="CHEBI:29035"/>
        <label>2</label>
    </ligand>
</feature>
<dbReference type="AlphaFoldDB" id="A0A6I3S4W3"/>
<dbReference type="GO" id="GO:0050118">
    <property type="term" value="F:N-acetyldiaminopimelate deacetylase activity"/>
    <property type="evidence" value="ECO:0007669"/>
    <property type="project" value="UniProtKB-ARBA"/>
</dbReference>
<dbReference type="InterPro" id="IPR017439">
    <property type="entry name" value="Amidohydrolase"/>
</dbReference>
<dbReference type="NCBIfam" id="TIGR01891">
    <property type="entry name" value="amidohydrolases"/>
    <property type="match status" value="1"/>
</dbReference>
<reference evidence="3 4" key="1">
    <citation type="journal article" date="2019" name="Nat. Med.">
        <title>A library of human gut bacterial isolates paired with longitudinal multiomics data enables mechanistic microbiome research.</title>
        <authorList>
            <person name="Poyet M."/>
            <person name="Groussin M."/>
            <person name="Gibbons S.M."/>
            <person name="Avila-Pacheco J."/>
            <person name="Jiang X."/>
            <person name="Kearney S.M."/>
            <person name="Perrotta A.R."/>
            <person name="Berdy B."/>
            <person name="Zhao S."/>
            <person name="Lieberman T.D."/>
            <person name="Swanson P.K."/>
            <person name="Smith M."/>
            <person name="Roesemann S."/>
            <person name="Alexander J.E."/>
            <person name="Rich S.A."/>
            <person name="Livny J."/>
            <person name="Vlamakis H."/>
            <person name="Clish C."/>
            <person name="Bullock K."/>
            <person name="Deik A."/>
            <person name="Scott J."/>
            <person name="Pierce K.A."/>
            <person name="Xavier R.J."/>
            <person name="Alm E.J."/>
        </authorList>
    </citation>
    <scope>NUCLEOTIDE SEQUENCE [LARGE SCALE GENOMIC DNA]</scope>
    <source>
        <strain evidence="3 4">BIOML-A2</strain>
    </source>
</reference>
<evidence type="ECO:0000313" key="3">
    <source>
        <dbReference type="EMBL" id="MTU43717.1"/>
    </source>
</evidence>
<dbReference type="InterPro" id="IPR036264">
    <property type="entry name" value="Bact_exopeptidase_dim_dom"/>
</dbReference>